<keyword evidence="13" id="KW-1185">Reference proteome</keyword>
<dbReference type="Proteomes" id="UP000694393">
    <property type="component" value="Unplaced"/>
</dbReference>
<evidence type="ECO:0000313" key="12">
    <source>
        <dbReference type="Ensembl" id="ENSPCEP00000007538.1"/>
    </source>
</evidence>
<keyword evidence="3 9" id="KW-0812">Transmembrane</keyword>
<organism evidence="12 13">
    <name type="scientific">Pelusios castaneus</name>
    <name type="common">West African mud turtle</name>
    <dbReference type="NCBI Taxonomy" id="367368"/>
    <lineage>
        <taxon>Eukaryota</taxon>
        <taxon>Metazoa</taxon>
        <taxon>Chordata</taxon>
        <taxon>Craniata</taxon>
        <taxon>Vertebrata</taxon>
        <taxon>Euteleostomi</taxon>
        <taxon>Archelosauria</taxon>
        <taxon>Testudinata</taxon>
        <taxon>Testudines</taxon>
        <taxon>Pleurodira</taxon>
        <taxon>Pelomedusidae</taxon>
        <taxon>Pelusios</taxon>
    </lineage>
</organism>
<dbReference type="PROSITE" id="PS50262">
    <property type="entry name" value="G_PROTEIN_RECEP_F1_2"/>
    <property type="match status" value="1"/>
</dbReference>
<sequence>MKEEGKNQTYIMEFILLGFGDHPKLRALLFMLFSVSYITILLGNVGLILLIHLDFQLHTPMYIFLRHLSFVDLCYSSAVIPKALNSFVAGDGTISFLGCAMQFCFFGGMLTTECCLLAAMAYDRFVAVCKPLLYTVAMSDGVCAWLLSCSYISGFLNSLVQTLCTFNLPFCGANKVDHFFCDITPLVKLSCTETQSNEMVILASACVIGVSTFLTILISYLYIFMAILRIPSPQGRHKTFSTCTSHLTAVSIFFGTLIFMYLRPKPTYSGQQDKVISVLYTLVIPMVNPMIYSLRNKEVKEALRRRLLVTFSQ</sequence>
<dbReference type="PANTHER" id="PTHR48018">
    <property type="entry name" value="OLFACTORY RECEPTOR"/>
    <property type="match status" value="1"/>
</dbReference>
<feature type="transmembrane region" description="Helical" evidence="10">
    <location>
        <begin position="100"/>
        <end position="120"/>
    </location>
</feature>
<dbReference type="CDD" id="cd15943">
    <property type="entry name" value="7tmA_OR5AP2-like"/>
    <property type="match status" value="1"/>
</dbReference>
<evidence type="ECO:0000256" key="3">
    <source>
        <dbReference type="ARBA" id="ARBA00022692"/>
    </source>
</evidence>
<dbReference type="Gene3D" id="1.20.1070.10">
    <property type="entry name" value="Rhodopsin 7-helix transmembrane proteins"/>
    <property type="match status" value="1"/>
</dbReference>
<evidence type="ECO:0000256" key="2">
    <source>
        <dbReference type="ARBA" id="ARBA00004141"/>
    </source>
</evidence>
<dbReference type="InterPro" id="IPR017452">
    <property type="entry name" value="GPCR_Rhodpsn_7TM"/>
</dbReference>
<comment type="similarity">
    <text evidence="9">Belongs to the G-protein coupled receptor 1 family.</text>
</comment>
<feature type="domain" description="G-protein coupled receptors family 1 profile" evidence="11">
    <location>
        <begin position="43"/>
        <end position="292"/>
    </location>
</feature>
<protein>
    <recommendedName>
        <fullName evidence="10">Olfactory receptor</fullName>
    </recommendedName>
</protein>
<keyword evidence="7 9" id="KW-0675">Receptor</keyword>
<proteinExistence type="inferred from homology"/>
<feature type="transmembrane region" description="Helical" evidence="10">
    <location>
        <begin position="132"/>
        <end position="153"/>
    </location>
</feature>
<dbReference type="Pfam" id="PF13853">
    <property type="entry name" value="7tm_4"/>
    <property type="match status" value="1"/>
</dbReference>
<evidence type="ECO:0000256" key="5">
    <source>
        <dbReference type="ARBA" id="ARBA00023040"/>
    </source>
</evidence>
<keyword evidence="8 9" id="KW-0807">Transducer</keyword>
<dbReference type="GO" id="GO:0005886">
    <property type="term" value="C:plasma membrane"/>
    <property type="evidence" value="ECO:0007669"/>
    <property type="project" value="UniProtKB-SubCell"/>
</dbReference>
<name>A0A8C8RLC8_9SAUR</name>
<accession>A0A8C8RLC8</accession>
<evidence type="ECO:0000256" key="7">
    <source>
        <dbReference type="ARBA" id="ARBA00023170"/>
    </source>
</evidence>
<evidence type="ECO:0000256" key="4">
    <source>
        <dbReference type="ARBA" id="ARBA00022989"/>
    </source>
</evidence>
<feature type="transmembrane region" description="Helical" evidence="10">
    <location>
        <begin position="27"/>
        <end position="51"/>
    </location>
</feature>
<keyword evidence="10" id="KW-1003">Cell membrane</keyword>
<dbReference type="SUPFAM" id="SSF81321">
    <property type="entry name" value="Family A G protein-coupled receptor-like"/>
    <property type="match status" value="1"/>
</dbReference>
<keyword evidence="4 10" id="KW-1133">Transmembrane helix</keyword>
<dbReference type="FunFam" id="1.20.1070.10:FF:000003">
    <property type="entry name" value="Olfactory receptor"/>
    <property type="match status" value="1"/>
</dbReference>
<evidence type="ECO:0000256" key="8">
    <source>
        <dbReference type="ARBA" id="ARBA00023224"/>
    </source>
</evidence>
<evidence type="ECO:0000256" key="10">
    <source>
        <dbReference type="RuleBase" id="RU363047"/>
    </source>
</evidence>
<dbReference type="GO" id="GO:0004984">
    <property type="term" value="F:olfactory receptor activity"/>
    <property type="evidence" value="ECO:0007669"/>
    <property type="project" value="InterPro"/>
</dbReference>
<evidence type="ECO:0000259" key="11">
    <source>
        <dbReference type="PROSITE" id="PS50262"/>
    </source>
</evidence>
<keyword evidence="5 9" id="KW-0297">G-protein coupled receptor</keyword>
<reference evidence="12" key="2">
    <citation type="submission" date="2025-09" db="UniProtKB">
        <authorList>
            <consortium name="Ensembl"/>
        </authorList>
    </citation>
    <scope>IDENTIFICATION</scope>
</reference>
<evidence type="ECO:0000256" key="9">
    <source>
        <dbReference type="RuleBase" id="RU000688"/>
    </source>
</evidence>
<dbReference type="InterPro" id="IPR000725">
    <property type="entry name" value="Olfact_rcpt"/>
</dbReference>
<feature type="transmembrane region" description="Helical" evidence="10">
    <location>
        <begin position="240"/>
        <end position="262"/>
    </location>
</feature>
<keyword evidence="10" id="KW-0716">Sensory transduction</keyword>
<keyword evidence="10" id="KW-0552">Olfaction</keyword>
<evidence type="ECO:0000313" key="13">
    <source>
        <dbReference type="Proteomes" id="UP000694393"/>
    </source>
</evidence>
<feature type="transmembrane region" description="Helical" evidence="10">
    <location>
        <begin position="199"/>
        <end position="228"/>
    </location>
</feature>
<comment type="function">
    <text evidence="1">Odorant receptor.</text>
</comment>
<dbReference type="PRINTS" id="PR00245">
    <property type="entry name" value="OLFACTORYR"/>
</dbReference>
<dbReference type="PROSITE" id="PS00237">
    <property type="entry name" value="G_PROTEIN_RECEP_F1_1"/>
    <property type="match status" value="1"/>
</dbReference>
<feature type="transmembrane region" description="Helical" evidence="10">
    <location>
        <begin position="274"/>
        <end position="294"/>
    </location>
</feature>
<keyword evidence="6 10" id="KW-0472">Membrane</keyword>
<dbReference type="InterPro" id="IPR000276">
    <property type="entry name" value="GPCR_Rhodpsn"/>
</dbReference>
<comment type="subcellular location">
    <subcellularLocation>
        <location evidence="10">Cell membrane</location>
        <topology evidence="10">Multi-pass membrane protein</topology>
    </subcellularLocation>
    <subcellularLocation>
        <location evidence="2">Membrane</location>
        <topology evidence="2">Multi-pass membrane protein</topology>
    </subcellularLocation>
</comment>
<dbReference type="AlphaFoldDB" id="A0A8C8RLC8"/>
<reference evidence="12" key="1">
    <citation type="submission" date="2025-08" db="UniProtKB">
        <authorList>
            <consortium name="Ensembl"/>
        </authorList>
    </citation>
    <scope>IDENTIFICATION</scope>
</reference>
<evidence type="ECO:0000256" key="1">
    <source>
        <dbReference type="ARBA" id="ARBA00002936"/>
    </source>
</evidence>
<dbReference type="Ensembl" id="ENSPCET00000007806.1">
    <property type="protein sequence ID" value="ENSPCEP00000007538.1"/>
    <property type="gene ID" value="ENSPCEG00000006046.1"/>
</dbReference>
<dbReference type="PRINTS" id="PR00237">
    <property type="entry name" value="GPCRRHODOPSN"/>
</dbReference>
<evidence type="ECO:0000256" key="6">
    <source>
        <dbReference type="ARBA" id="ARBA00023136"/>
    </source>
</evidence>
<dbReference type="GO" id="GO:0004930">
    <property type="term" value="F:G protein-coupled receptor activity"/>
    <property type="evidence" value="ECO:0007669"/>
    <property type="project" value="UniProtKB-KW"/>
</dbReference>